<dbReference type="EMBL" id="VRTS01000005">
    <property type="protein sequence ID" value="TXK62297.1"/>
    <property type="molecule type" value="Genomic_DNA"/>
</dbReference>
<dbReference type="InterPro" id="IPR012338">
    <property type="entry name" value="Beta-lactam/transpept-like"/>
</dbReference>
<evidence type="ECO:0000256" key="1">
    <source>
        <dbReference type="ARBA" id="ARBA00011076"/>
    </source>
</evidence>
<dbReference type="EC" id="3.5.1.2" evidence="3 6"/>
<keyword evidence="4 6" id="KW-0378">Hydrolase</keyword>
<dbReference type="GO" id="GO:0004359">
    <property type="term" value="F:glutaminase activity"/>
    <property type="evidence" value="ECO:0007669"/>
    <property type="project" value="UniProtKB-UniRule"/>
</dbReference>
<evidence type="ECO:0000256" key="3">
    <source>
        <dbReference type="ARBA" id="ARBA00012918"/>
    </source>
</evidence>
<proteinExistence type="inferred from homology"/>
<name>A0A5C8KPY7_9GAMM</name>
<dbReference type="OrthoDB" id="9788822at2"/>
<comment type="subunit">
    <text evidence="2 6">Homotetramer.</text>
</comment>
<dbReference type="SUPFAM" id="SSF56601">
    <property type="entry name" value="beta-lactamase/transpeptidase-like"/>
    <property type="match status" value="1"/>
</dbReference>
<feature type="binding site" evidence="6">
    <location>
        <position position="291"/>
    </location>
    <ligand>
        <name>substrate</name>
    </ligand>
</feature>
<feature type="binding site" evidence="6">
    <location>
        <position position="147"/>
    </location>
    <ligand>
        <name>substrate</name>
    </ligand>
</feature>
<feature type="compositionally biased region" description="Basic residues" evidence="7">
    <location>
        <begin position="63"/>
        <end position="74"/>
    </location>
</feature>
<feature type="binding site" evidence="6">
    <location>
        <position position="95"/>
    </location>
    <ligand>
        <name>substrate</name>
    </ligand>
</feature>
<protein>
    <recommendedName>
        <fullName evidence="3 6">Glutaminase</fullName>
        <ecNumber evidence="3 6">3.5.1.2</ecNumber>
    </recommendedName>
</protein>
<feature type="binding site" evidence="6">
    <location>
        <position position="190"/>
    </location>
    <ligand>
        <name>substrate</name>
    </ligand>
</feature>
<feature type="binding site" evidence="6">
    <location>
        <position position="273"/>
    </location>
    <ligand>
        <name>substrate</name>
    </ligand>
</feature>
<dbReference type="HAMAP" id="MF_00313">
    <property type="entry name" value="Glutaminase"/>
    <property type="match status" value="1"/>
</dbReference>
<evidence type="ECO:0000256" key="7">
    <source>
        <dbReference type="SAM" id="MobiDB-lite"/>
    </source>
</evidence>
<gene>
    <name evidence="6 8" type="primary">glsA</name>
    <name evidence="8" type="ORF">FU658_08660</name>
</gene>
<dbReference type="PANTHER" id="PTHR12544">
    <property type="entry name" value="GLUTAMINASE"/>
    <property type="match status" value="1"/>
</dbReference>
<comment type="caution">
    <text evidence="8">The sequence shown here is derived from an EMBL/GenBank/DDBJ whole genome shotgun (WGS) entry which is preliminary data.</text>
</comment>
<sequence>MHDAFAITPLRPGGGFLRLRHITQGAPHGPHRRRHDRLSREGGEGGIRARPRRRNGHHDGGHRQGRTRTVRRGRVGTDATTCKAGDADEPFPIESVSKAIVLALALEDVGPEKVFSHVGEEPEGDPYHSIATLEEGKKGEPSNPMINAGAIAVTSLVKAADGEERFARIRDYMRTLADNPRIDYNHSMFEAEEKDLNRALFYYMRNHGVVEGSEEDKLVPYFKQTSLEMDCMDLARIAAVFANGGCAPGSDTRLISAQTVRIVLTLMFTTGMYQGSGKFSVEVGIPSKSGVSGAIMAVVPGRMGFGLIGPALDGCGNSIAGVRVLRKVVERWNLRVFG</sequence>
<dbReference type="Proteomes" id="UP000321248">
    <property type="component" value="Unassembled WGS sequence"/>
</dbReference>
<dbReference type="NCBIfam" id="TIGR03814">
    <property type="entry name" value="Gln_ase"/>
    <property type="match status" value="1"/>
</dbReference>
<feature type="binding site" evidence="6">
    <location>
        <position position="221"/>
    </location>
    <ligand>
        <name>substrate</name>
    </ligand>
</feature>
<reference evidence="8 9" key="1">
    <citation type="submission" date="2019-08" db="EMBL/GenBank/DDBJ databases">
        <authorList>
            <person name="Karlyshev A.V."/>
        </authorList>
    </citation>
    <scope>NUCLEOTIDE SEQUENCE [LARGE SCALE GENOMIC DNA]</scope>
    <source>
        <strain evidence="8 9">Alg18-2.2</strain>
    </source>
</reference>
<organism evidence="8 9">
    <name type="scientific">Alkalisalibacterium limincola</name>
    <dbReference type="NCBI Taxonomy" id="2699169"/>
    <lineage>
        <taxon>Bacteria</taxon>
        <taxon>Pseudomonadati</taxon>
        <taxon>Pseudomonadota</taxon>
        <taxon>Gammaproteobacteria</taxon>
        <taxon>Lysobacterales</taxon>
        <taxon>Lysobacteraceae</taxon>
        <taxon>Alkalisalibacterium</taxon>
    </lineage>
</organism>
<feature type="region of interest" description="Disordered" evidence="7">
    <location>
        <begin position="24"/>
        <end position="83"/>
    </location>
</feature>
<dbReference type="Pfam" id="PF04960">
    <property type="entry name" value="Glutaminase"/>
    <property type="match status" value="1"/>
</dbReference>
<dbReference type="Gene3D" id="3.40.710.10">
    <property type="entry name" value="DD-peptidase/beta-lactamase superfamily"/>
    <property type="match status" value="1"/>
</dbReference>
<comment type="similarity">
    <text evidence="1 6">Belongs to the glutaminase family.</text>
</comment>
<dbReference type="GO" id="GO:0006543">
    <property type="term" value="P:L-glutamine catabolic process"/>
    <property type="evidence" value="ECO:0007669"/>
    <property type="project" value="TreeGrafter"/>
</dbReference>
<dbReference type="GO" id="GO:0006537">
    <property type="term" value="P:glutamate biosynthetic process"/>
    <property type="evidence" value="ECO:0007669"/>
    <property type="project" value="TreeGrafter"/>
</dbReference>
<evidence type="ECO:0000256" key="4">
    <source>
        <dbReference type="ARBA" id="ARBA00022801"/>
    </source>
</evidence>
<feature type="binding site" evidence="6">
    <location>
        <position position="197"/>
    </location>
    <ligand>
        <name>substrate</name>
    </ligand>
</feature>
<keyword evidence="9" id="KW-1185">Reference proteome</keyword>
<dbReference type="InterPro" id="IPR015868">
    <property type="entry name" value="Glutaminase"/>
</dbReference>
<comment type="catalytic activity">
    <reaction evidence="5 6">
        <text>L-glutamine + H2O = L-glutamate + NH4(+)</text>
        <dbReference type="Rhea" id="RHEA:15889"/>
        <dbReference type="ChEBI" id="CHEBI:15377"/>
        <dbReference type="ChEBI" id="CHEBI:28938"/>
        <dbReference type="ChEBI" id="CHEBI:29985"/>
        <dbReference type="ChEBI" id="CHEBI:58359"/>
        <dbReference type="EC" id="3.5.1.2"/>
    </reaction>
</comment>
<evidence type="ECO:0000313" key="8">
    <source>
        <dbReference type="EMBL" id="TXK62297.1"/>
    </source>
</evidence>
<keyword evidence="6" id="KW-0007">Acetylation</keyword>
<accession>A0A5C8KPY7</accession>
<dbReference type="RefSeq" id="WP_147891716.1">
    <property type="nucleotide sequence ID" value="NZ_VRTS01000005.1"/>
</dbReference>
<evidence type="ECO:0000256" key="6">
    <source>
        <dbReference type="HAMAP-Rule" id="MF_00313"/>
    </source>
</evidence>
<evidence type="ECO:0000256" key="2">
    <source>
        <dbReference type="ARBA" id="ARBA00011881"/>
    </source>
</evidence>
<dbReference type="AlphaFoldDB" id="A0A5C8KPY7"/>
<dbReference type="PANTHER" id="PTHR12544:SF29">
    <property type="entry name" value="GLUTAMINASE"/>
    <property type="match status" value="1"/>
</dbReference>
<evidence type="ECO:0000256" key="5">
    <source>
        <dbReference type="ARBA" id="ARBA00049534"/>
    </source>
</evidence>
<evidence type="ECO:0000313" key="9">
    <source>
        <dbReference type="Proteomes" id="UP000321248"/>
    </source>
</evidence>